<sequence length="195" mass="21795">MERYAGQPRKALARLLRRASFALGLAVILLAGAHGSRAEVFESRYLRFSLPEGWKCDLEDHVFVCEPPHTKGQKVNKIIMFAVKYPGADDNLSSYMEYLKTNRSITNGSSLIDGPKIDTDLGAVSWVEATHYESELKGFNTTYLATVSNGLALLVTFSGGKAGFSEFQQMMKPCIRSLEIKKNWRDAERQPGKKK</sequence>
<proteinExistence type="predicted"/>
<dbReference type="OrthoDB" id="8450291at2"/>
<reference evidence="1 2" key="1">
    <citation type="submission" date="2018-12" db="EMBL/GenBank/DDBJ databases">
        <title>Sequencing of bacterial isolates from soil warming experiment in Harvard Forest, Massachusetts, USA.</title>
        <authorList>
            <person name="Deangelis K."/>
        </authorList>
    </citation>
    <scope>NUCLEOTIDE SEQUENCE [LARGE SCALE GENOMIC DNA]</scope>
    <source>
        <strain evidence="1 2">EB153</strain>
    </source>
</reference>
<evidence type="ECO:0008006" key="3">
    <source>
        <dbReference type="Google" id="ProtNLM"/>
    </source>
</evidence>
<dbReference type="RefSeq" id="WP_125486945.1">
    <property type="nucleotide sequence ID" value="NZ_RSDW01000001.1"/>
</dbReference>
<accession>A0A428MP08</accession>
<organism evidence="1 2">
    <name type="scientific">Edaphobacter aggregans</name>
    <dbReference type="NCBI Taxonomy" id="570835"/>
    <lineage>
        <taxon>Bacteria</taxon>
        <taxon>Pseudomonadati</taxon>
        <taxon>Acidobacteriota</taxon>
        <taxon>Terriglobia</taxon>
        <taxon>Terriglobales</taxon>
        <taxon>Acidobacteriaceae</taxon>
        <taxon>Edaphobacter</taxon>
    </lineage>
</organism>
<gene>
    <name evidence="1" type="ORF">EDE15_4192</name>
</gene>
<evidence type="ECO:0000313" key="1">
    <source>
        <dbReference type="EMBL" id="RSL18602.1"/>
    </source>
</evidence>
<evidence type="ECO:0000313" key="2">
    <source>
        <dbReference type="Proteomes" id="UP000269669"/>
    </source>
</evidence>
<dbReference type="EMBL" id="RSDW01000001">
    <property type="protein sequence ID" value="RSL18602.1"/>
    <property type="molecule type" value="Genomic_DNA"/>
</dbReference>
<dbReference type="AlphaFoldDB" id="A0A428MP08"/>
<comment type="caution">
    <text evidence="1">The sequence shown here is derived from an EMBL/GenBank/DDBJ whole genome shotgun (WGS) entry which is preliminary data.</text>
</comment>
<keyword evidence="2" id="KW-1185">Reference proteome</keyword>
<name>A0A428MP08_9BACT</name>
<protein>
    <recommendedName>
        <fullName evidence="3">PsbP protein</fullName>
    </recommendedName>
</protein>
<dbReference type="Proteomes" id="UP000269669">
    <property type="component" value="Unassembled WGS sequence"/>
</dbReference>